<keyword evidence="1" id="KW-0403">Intermediate filament</keyword>
<dbReference type="PANTHER" id="PTHR23239:SF180">
    <property type="entry name" value="KERATIN, TYPE I CYTOSKELETAL 17"/>
    <property type="match status" value="1"/>
</dbReference>
<evidence type="ECO:0000313" key="6">
    <source>
        <dbReference type="RefSeq" id="XP_038844508.1"/>
    </source>
</evidence>
<feature type="coiled-coil region" evidence="3">
    <location>
        <begin position="217"/>
        <end position="276"/>
    </location>
</feature>
<dbReference type="PROSITE" id="PS51842">
    <property type="entry name" value="IF_ROD_2"/>
    <property type="match status" value="1"/>
</dbReference>
<keyword evidence="5" id="KW-1185">Reference proteome</keyword>
<proteinExistence type="predicted"/>
<dbReference type="RefSeq" id="XP_038844508.1">
    <property type="nucleotide sequence ID" value="XM_038988580.1"/>
</dbReference>
<dbReference type="Pfam" id="PF00038">
    <property type="entry name" value="Filament"/>
    <property type="match status" value="1"/>
</dbReference>
<dbReference type="GO" id="GO:0005882">
    <property type="term" value="C:intermediate filament"/>
    <property type="evidence" value="ECO:0007669"/>
    <property type="project" value="UniProtKB-KW"/>
</dbReference>
<dbReference type="Gene3D" id="1.20.5.1160">
    <property type="entry name" value="Vasodilator-stimulated phosphoprotein"/>
    <property type="match status" value="1"/>
</dbReference>
<dbReference type="SUPFAM" id="SSF64593">
    <property type="entry name" value="Intermediate filament protein, coiled coil region"/>
    <property type="match status" value="1"/>
</dbReference>
<evidence type="ECO:0000259" key="4">
    <source>
        <dbReference type="PROSITE" id="PS51842"/>
    </source>
</evidence>
<feature type="coiled-coil region" evidence="3">
    <location>
        <begin position="19"/>
        <end position="110"/>
    </location>
</feature>
<evidence type="ECO:0000313" key="5">
    <source>
        <dbReference type="Proteomes" id="UP000808372"/>
    </source>
</evidence>
<dbReference type="SMART" id="SM01391">
    <property type="entry name" value="Filament"/>
    <property type="match status" value="1"/>
</dbReference>
<accession>A0A8U0QK13</accession>
<dbReference type="AlphaFoldDB" id="A0A8U0QK13"/>
<dbReference type="InterPro" id="IPR039008">
    <property type="entry name" value="IF_rod_dom"/>
</dbReference>
<dbReference type="Proteomes" id="UP000808372">
    <property type="component" value="Chromosome 3"/>
</dbReference>
<reference evidence="6" key="1">
    <citation type="submission" date="2025-08" db="UniProtKB">
        <authorList>
            <consortium name="RefSeq"/>
        </authorList>
    </citation>
    <scope>IDENTIFICATION</scope>
    <source>
        <tissue evidence="6">White muscle</tissue>
    </source>
</reference>
<sequence length="311" mass="35759">MNQDGSSGEAMFEVPERLVHQLEAANAQLELQIKEHLERSSLGDCKDMGGHLVMIDNLQNQISEWYTTHAQLRLQVTNAQLEVYDYKYKCEQEERRLLAAEAELSHLQSIQHELIYREGDLHIQLDGNLEEMDLLKSNHEEGVQGVMAQMSGLVNVEMDCAHSVDLNEKLSRLREQCGAMVLKNKTEAESWFQSKVDSMKTQVTVCSDGSEVRQTEIGDLKRIVQDLTLELQLLETQNLSMERDEMEVNERYSVHLSRLQQHLDSLEEELLQLCTATEQQAVQYLMLLDIKTRLEREIAEYRRLLDGGGAR</sequence>
<evidence type="ECO:0000256" key="1">
    <source>
        <dbReference type="ARBA" id="ARBA00022754"/>
    </source>
</evidence>
<dbReference type="GO" id="GO:0005198">
    <property type="term" value="F:structural molecule activity"/>
    <property type="evidence" value="ECO:0007669"/>
    <property type="project" value="InterPro"/>
</dbReference>
<dbReference type="Gene3D" id="1.20.5.170">
    <property type="match status" value="1"/>
</dbReference>
<dbReference type="PRINTS" id="PR01248">
    <property type="entry name" value="TYPE1KERATIN"/>
</dbReference>
<dbReference type="KEGG" id="snh:120043986"/>
<keyword evidence="2 3" id="KW-0175">Coiled coil</keyword>
<feature type="domain" description="IF rod" evidence="4">
    <location>
        <begin position="1"/>
        <end position="311"/>
    </location>
</feature>
<dbReference type="InterPro" id="IPR002957">
    <property type="entry name" value="Keratin_I"/>
</dbReference>
<dbReference type="Gene3D" id="1.20.5.500">
    <property type="entry name" value="Single helix bin"/>
    <property type="match status" value="1"/>
</dbReference>
<dbReference type="PANTHER" id="PTHR23239">
    <property type="entry name" value="INTERMEDIATE FILAMENT"/>
    <property type="match status" value="1"/>
</dbReference>
<gene>
    <name evidence="6" type="primary">LOC120043986</name>
</gene>
<organism evidence="5 6">
    <name type="scientific">Salvelinus namaycush</name>
    <name type="common">Lake trout</name>
    <name type="synonym">Salmo namaycush</name>
    <dbReference type="NCBI Taxonomy" id="8040"/>
    <lineage>
        <taxon>Eukaryota</taxon>
        <taxon>Metazoa</taxon>
        <taxon>Chordata</taxon>
        <taxon>Craniata</taxon>
        <taxon>Vertebrata</taxon>
        <taxon>Euteleostomi</taxon>
        <taxon>Actinopterygii</taxon>
        <taxon>Neopterygii</taxon>
        <taxon>Teleostei</taxon>
        <taxon>Protacanthopterygii</taxon>
        <taxon>Salmoniformes</taxon>
        <taxon>Salmonidae</taxon>
        <taxon>Salmoninae</taxon>
        <taxon>Salvelinus</taxon>
    </lineage>
</organism>
<protein>
    <submittedName>
        <fullName evidence="6">Keratin, type I cytoskeletal 50 kDa-like</fullName>
    </submittedName>
</protein>
<name>A0A8U0QK13_SALNM</name>
<dbReference type="GeneID" id="120043986"/>
<evidence type="ECO:0000256" key="3">
    <source>
        <dbReference type="SAM" id="Coils"/>
    </source>
</evidence>
<evidence type="ECO:0000256" key="2">
    <source>
        <dbReference type="ARBA" id="ARBA00023054"/>
    </source>
</evidence>